<accession>A0AAC8YSF0</accession>
<dbReference type="InterPro" id="IPR009003">
    <property type="entry name" value="Peptidase_S1_PA"/>
</dbReference>
<evidence type="ECO:0000313" key="8">
    <source>
        <dbReference type="Proteomes" id="UP000577697"/>
    </source>
</evidence>
<dbReference type="RefSeq" id="WP_067963948.1">
    <property type="nucleotide sequence ID" value="NZ_CP015005.1"/>
</dbReference>
<dbReference type="PROSITE" id="PS00134">
    <property type="entry name" value="TRYPSIN_HIS"/>
    <property type="match status" value="1"/>
</dbReference>
<feature type="signal peptide" evidence="3">
    <location>
        <begin position="1"/>
        <end position="22"/>
    </location>
</feature>
<feature type="region of interest" description="Disordered" evidence="2">
    <location>
        <begin position="65"/>
        <end position="94"/>
    </location>
</feature>
<organism evidence="5 7">
    <name type="scientific">Aminobacter aminovorans</name>
    <name type="common">Chelatobacter heintzii</name>
    <dbReference type="NCBI Taxonomy" id="83263"/>
    <lineage>
        <taxon>Bacteria</taxon>
        <taxon>Pseudomonadati</taxon>
        <taxon>Pseudomonadota</taxon>
        <taxon>Alphaproteobacteria</taxon>
        <taxon>Hyphomicrobiales</taxon>
        <taxon>Phyllobacteriaceae</taxon>
        <taxon>Aminobacter</taxon>
    </lineage>
</organism>
<evidence type="ECO:0000256" key="2">
    <source>
        <dbReference type="SAM" id="MobiDB-lite"/>
    </source>
</evidence>
<dbReference type="EMBL" id="CP015005">
    <property type="protein sequence ID" value="AMS43374.1"/>
    <property type="molecule type" value="Genomic_DNA"/>
</dbReference>
<feature type="chain" id="PRO_5042004283" evidence="3">
    <location>
        <begin position="23"/>
        <end position="300"/>
    </location>
</feature>
<reference evidence="5 7" key="1">
    <citation type="submission" date="2016-03" db="EMBL/GenBank/DDBJ databases">
        <title>Complete genome of Aminobacter aminovorans KCTC 2477.</title>
        <authorList>
            <person name="Kim K.M."/>
        </authorList>
    </citation>
    <scope>NUCLEOTIDE SEQUENCE [LARGE SCALE GENOMIC DNA]</scope>
    <source>
        <strain evidence="5 7">KCTC 2477</strain>
    </source>
</reference>
<evidence type="ECO:0000259" key="4">
    <source>
        <dbReference type="Pfam" id="PF00089"/>
    </source>
</evidence>
<dbReference type="Proteomes" id="UP000577697">
    <property type="component" value="Unassembled WGS sequence"/>
</dbReference>
<dbReference type="Pfam" id="PF00089">
    <property type="entry name" value="Trypsin"/>
    <property type="match status" value="1"/>
</dbReference>
<dbReference type="SUPFAM" id="SSF50494">
    <property type="entry name" value="Trypsin-like serine proteases"/>
    <property type="match status" value="1"/>
</dbReference>
<feature type="compositionally biased region" description="Basic and acidic residues" evidence="2">
    <location>
        <begin position="68"/>
        <end position="80"/>
    </location>
</feature>
<feature type="domain" description="Peptidase S1" evidence="4">
    <location>
        <begin position="109"/>
        <end position="185"/>
    </location>
</feature>
<dbReference type="GO" id="GO:0004252">
    <property type="term" value="F:serine-type endopeptidase activity"/>
    <property type="evidence" value="ECO:0007669"/>
    <property type="project" value="InterPro"/>
</dbReference>
<proteinExistence type="predicted"/>
<evidence type="ECO:0000256" key="1">
    <source>
        <dbReference type="ARBA" id="ARBA00022729"/>
    </source>
</evidence>
<evidence type="ECO:0000313" key="7">
    <source>
        <dbReference type="Proteomes" id="UP000075755"/>
    </source>
</evidence>
<evidence type="ECO:0000313" key="5">
    <source>
        <dbReference type="EMBL" id="AMS43374.1"/>
    </source>
</evidence>
<protein>
    <submittedName>
        <fullName evidence="6">V8-like Glu-specific endopeptidase</fullName>
    </submittedName>
</protein>
<dbReference type="Gene3D" id="2.40.10.10">
    <property type="entry name" value="Trypsin-like serine proteases"/>
    <property type="match status" value="1"/>
</dbReference>
<keyword evidence="1 3" id="KW-0732">Signal</keyword>
<name>A0AAC8YSF0_AMIAI</name>
<gene>
    <name evidence="5" type="ORF">AA2016_4462</name>
    <name evidence="6" type="ORF">FHS67_002388</name>
</gene>
<dbReference type="GO" id="GO:0006508">
    <property type="term" value="P:proteolysis"/>
    <property type="evidence" value="ECO:0007669"/>
    <property type="project" value="InterPro"/>
</dbReference>
<dbReference type="AlphaFoldDB" id="A0AAC8YSF0"/>
<keyword evidence="8" id="KW-1185">Reference proteome</keyword>
<evidence type="ECO:0000256" key="3">
    <source>
        <dbReference type="SAM" id="SignalP"/>
    </source>
</evidence>
<dbReference type="InterPro" id="IPR018114">
    <property type="entry name" value="TRYPSIN_HIS"/>
</dbReference>
<dbReference type="Proteomes" id="UP000075755">
    <property type="component" value="Chromosome"/>
</dbReference>
<dbReference type="InterPro" id="IPR043504">
    <property type="entry name" value="Peptidase_S1_PA_chymotrypsin"/>
</dbReference>
<evidence type="ECO:0000313" key="6">
    <source>
        <dbReference type="EMBL" id="MBB3706068.1"/>
    </source>
</evidence>
<sequence>MSKIKYLAAALCSILQIGDAFSQSIESERPFQDIPFDERAAGAFTAAPEAITWYRFGNSVQKTPLSAADDRLPTDSRRPNGEPPGTRNPVTPPDASIGKVYFTDASGNPKQCTGTLVIGDLVITAGHCVHPGNGGNFYTNIEFLPGYADGSFVGRFTAEEVTVFAGWYQSGDFAHDIAFIRVTPVPRSVHRIGLGLFKPSCRIGDYFPFIRHGYTPLLNNGERQWESGEAVSGCYQGLVYGSKRTHPGSSGSPSMARISGYVFAVHSAEDAQFPFGSYDALLTRAKLCFALRLYDASCSI</sequence>
<dbReference type="InterPro" id="IPR050966">
    <property type="entry name" value="Glutamyl_endopeptidase"/>
</dbReference>
<dbReference type="InterPro" id="IPR001254">
    <property type="entry name" value="Trypsin_dom"/>
</dbReference>
<dbReference type="EMBL" id="JACICB010000008">
    <property type="protein sequence ID" value="MBB3706068.1"/>
    <property type="molecule type" value="Genomic_DNA"/>
</dbReference>
<dbReference type="KEGG" id="aak:AA2016_4462"/>
<dbReference type="PANTHER" id="PTHR15462">
    <property type="entry name" value="SERINE PROTEASE"/>
    <property type="match status" value="1"/>
</dbReference>
<reference evidence="6 8" key="2">
    <citation type="submission" date="2020-08" db="EMBL/GenBank/DDBJ databases">
        <title>Genomic Encyclopedia of Type Strains, Phase IV (KMG-IV): sequencing the most valuable type-strain genomes for metagenomic binning, comparative biology and taxonomic classification.</title>
        <authorList>
            <person name="Goeker M."/>
        </authorList>
    </citation>
    <scope>NUCLEOTIDE SEQUENCE [LARGE SCALE GENOMIC DNA]</scope>
    <source>
        <strain evidence="6 8">DSM 10368</strain>
    </source>
</reference>
<dbReference type="PANTHER" id="PTHR15462:SF8">
    <property type="entry name" value="SERINE PROTEASE"/>
    <property type="match status" value="1"/>
</dbReference>